<keyword evidence="2" id="KW-1185">Reference proteome</keyword>
<evidence type="ECO:0000313" key="2">
    <source>
        <dbReference type="Proteomes" id="UP000308836"/>
    </source>
</evidence>
<organism evidence="1 2">
    <name type="scientific">Dubosiella muris</name>
    <dbReference type="NCBI Taxonomy" id="3038133"/>
    <lineage>
        <taxon>Bacteria</taxon>
        <taxon>Bacillati</taxon>
        <taxon>Bacillota</taxon>
        <taxon>Erysipelotrichia</taxon>
        <taxon>Erysipelotrichales</taxon>
        <taxon>Erysipelotrichaceae</taxon>
        <taxon>Dubosiella</taxon>
    </lineage>
</organism>
<proteinExistence type="predicted"/>
<protein>
    <submittedName>
        <fullName evidence="1">MATE family efflux transporter</fullName>
    </submittedName>
</protein>
<sequence length="458" mass="49480">MESNALKTEPIATLLVRMALPAICAQLVTLLYNLVDRVFIGQMENGTLAMAAIGICAPIVTIVTAFTNLFGRGGAPLAAMEMGKKHIERAEQYVNHSFFALALVSLTITFLVSLFKKPILIAFGASDATLPFALDYLSIYIAGTFFIQLSVGMNDYITTQGFAKTAMTTTAIGAILNTLLDPLFIFGLGWGVRGAALATLLSQMASFLWAMRFLLGPKTRLRLSFRTFHAQSSIIQDILKLGASPFFMSLSEGVLVLCFNTQAYRLGGDVAVGAMAILFSMFQFLLLPVEGVTIGAQPILSYNYGAQQSGRVRKTIRLTLQITLTFTFAATALLVLFPRPVLAVFTHDPALIDLGSHLLPVYMAGCFGLGANSTFQQTYNALGAGGRSFFFAFFRKGILLVPLLYLLPALTNGGLVALMLAEPVSDALTTLVNALSFRGFVHQKLQPSSNLRSVLSFE</sequence>
<accession>A0AC61R739</accession>
<gene>
    <name evidence="1" type="ORF">E5336_07555</name>
</gene>
<dbReference type="Proteomes" id="UP000308836">
    <property type="component" value="Unassembled WGS sequence"/>
</dbReference>
<reference evidence="1" key="1">
    <citation type="submission" date="2019-04" db="EMBL/GenBank/DDBJ databases">
        <title>Microbes associate with the intestines of laboratory mice.</title>
        <authorList>
            <person name="Navarre W."/>
            <person name="Wong E."/>
            <person name="Huang K."/>
            <person name="Tropini C."/>
            <person name="Ng K."/>
            <person name="Yu B."/>
        </authorList>
    </citation>
    <scope>NUCLEOTIDE SEQUENCE</scope>
    <source>
        <strain evidence="1">NM09_H32</strain>
    </source>
</reference>
<name>A0AC61R739_9FIRM</name>
<dbReference type="EMBL" id="SRYG01000014">
    <property type="protein sequence ID" value="TGY65678.1"/>
    <property type="molecule type" value="Genomic_DNA"/>
</dbReference>
<evidence type="ECO:0000313" key="1">
    <source>
        <dbReference type="EMBL" id="TGY65678.1"/>
    </source>
</evidence>
<comment type="caution">
    <text evidence="1">The sequence shown here is derived from an EMBL/GenBank/DDBJ whole genome shotgun (WGS) entry which is preliminary data.</text>
</comment>